<feature type="region of interest" description="Disordered" evidence="2">
    <location>
        <begin position="926"/>
        <end position="957"/>
    </location>
</feature>
<evidence type="ECO:0000256" key="1">
    <source>
        <dbReference type="PROSITE-ProRule" id="PRU00325"/>
    </source>
</evidence>
<dbReference type="AlphaFoldDB" id="A0A4Y7SVJ9"/>
<evidence type="ECO:0000313" key="4">
    <source>
        <dbReference type="EMBL" id="TEB25895.1"/>
    </source>
</evidence>
<gene>
    <name evidence="4" type="ORF">FA13DRAFT_1636845</name>
</gene>
<feature type="compositionally biased region" description="Basic and acidic residues" evidence="2">
    <location>
        <begin position="926"/>
        <end position="941"/>
    </location>
</feature>
<dbReference type="InterPro" id="IPR040648">
    <property type="entry name" value="HMGXB3_CxC4"/>
</dbReference>
<organism evidence="4 5">
    <name type="scientific">Coprinellus micaceus</name>
    <name type="common">Glistening ink-cap mushroom</name>
    <name type="synonym">Coprinus micaceus</name>
    <dbReference type="NCBI Taxonomy" id="71717"/>
    <lineage>
        <taxon>Eukaryota</taxon>
        <taxon>Fungi</taxon>
        <taxon>Dikarya</taxon>
        <taxon>Basidiomycota</taxon>
        <taxon>Agaricomycotina</taxon>
        <taxon>Agaricomycetes</taxon>
        <taxon>Agaricomycetidae</taxon>
        <taxon>Agaricales</taxon>
        <taxon>Agaricineae</taxon>
        <taxon>Psathyrellaceae</taxon>
        <taxon>Coprinellus</taxon>
    </lineage>
</organism>
<keyword evidence="1" id="KW-0863">Zinc-finger</keyword>
<dbReference type="InterPro" id="IPR007527">
    <property type="entry name" value="Znf_SWIM"/>
</dbReference>
<evidence type="ECO:0000256" key="2">
    <source>
        <dbReference type="SAM" id="MobiDB-lite"/>
    </source>
</evidence>
<feature type="compositionally biased region" description="Acidic residues" evidence="2">
    <location>
        <begin position="46"/>
        <end position="58"/>
    </location>
</feature>
<keyword evidence="1" id="KW-0862">Zinc</keyword>
<proteinExistence type="predicted"/>
<evidence type="ECO:0000259" key="3">
    <source>
        <dbReference type="PROSITE" id="PS50966"/>
    </source>
</evidence>
<dbReference type="PROSITE" id="PS50966">
    <property type="entry name" value="ZF_SWIM"/>
    <property type="match status" value="1"/>
</dbReference>
<dbReference type="Proteomes" id="UP000298030">
    <property type="component" value="Unassembled WGS sequence"/>
</dbReference>
<evidence type="ECO:0000313" key="5">
    <source>
        <dbReference type="Proteomes" id="UP000298030"/>
    </source>
</evidence>
<feature type="region of interest" description="Disordered" evidence="2">
    <location>
        <begin position="1"/>
        <end position="109"/>
    </location>
</feature>
<dbReference type="GO" id="GO:0008270">
    <property type="term" value="F:zinc ion binding"/>
    <property type="evidence" value="ECO:0007669"/>
    <property type="project" value="UniProtKB-KW"/>
</dbReference>
<feature type="compositionally biased region" description="Basic residues" evidence="2">
    <location>
        <begin position="14"/>
        <end position="23"/>
    </location>
</feature>
<dbReference type="EMBL" id="QPFP01000052">
    <property type="protein sequence ID" value="TEB25895.1"/>
    <property type="molecule type" value="Genomic_DNA"/>
</dbReference>
<name>A0A4Y7SVJ9_COPMI</name>
<comment type="caution">
    <text evidence="4">The sequence shown here is derived from an EMBL/GenBank/DDBJ whole genome shotgun (WGS) entry which is preliminary data.</text>
</comment>
<feature type="compositionally biased region" description="Polar residues" evidence="2">
    <location>
        <begin position="1"/>
        <end position="11"/>
    </location>
</feature>
<protein>
    <recommendedName>
        <fullName evidence="3">SWIM-type domain-containing protein</fullName>
    </recommendedName>
</protein>
<dbReference type="Pfam" id="PF18717">
    <property type="entry name" value="CxC4"/>
    <property type="match status" value="1"/>
</dbReference>
<keyword evidence="5" id="KW-1185">Reference proteome</keyword>
<dbReference type="PANTHER" id="PTHR34305:SF1">
    <property type="entry name" value="SWIM-TYPE DOMAIN-CONTAINING PROTEIN"/>
    <property type="match status" value="1"/>
</dbReference>
<sequence length="957" mass="108099">MTSSQKQTQVPSRVKSRQKRRRQSAFDDSDDENPNAHAFPAALLNEVDDDDDDDDDDDSPTKKQRKIAYSRPPVRKGSGLNKRGGRAAGDLQDEHGNVSPHMGDPDEPDISVTHDVQLDLYIEALRAGVVEFSHIHSGRIFAVVGWDEVKREAKDRWYHLEYQTIEGEVHTSCTCRISGPLCVHRRYATVFTIGDEYSGAEGDPPPAKILSQRIWPSQGVFTEFSVEAKSMSEFKSRAIVSHLGYARDDKKSWKCYIDGEGDSSHCPHILEALTLIPERYEESLTGPVIPRSDKAGSVTERIRGPGTTVSYLPIRVPWWARLPMDPILYPDRGPFVPPNSDYVFRLNGESSCRCSAKKRTLYDPQKPTIVLPCTVYTTAGLHNLQIELQRCPTCDKNRRRYIGPDLRGLGVFNWNNRTLVCHEILDDYTSNFTSSETTFTTWVLLVSRRWRYSRFMGEDLFRAIWFSYAFLQRFDNDMICRICGPNPETVIWDGVTVGFGRNRLKDSLRPPTEVHPDSMVRKGATYDPKQQLIANPQLRKRLRSVLEGPNLDFILEASQLPTPVTPLKGTASEFGASRQAWLVKGHLETIAFVTNGLRSVCPELAALFEKYFGAVAYASGRRPSPAWKNFFVQIAAEESVLQMVDAESMLGVLSFLRQPTVQNAGRVVSVPAFYKVLKHREGADDIRLIAVVLKWVYEEARKTMKRLTGRVPDSPLRIDHVAPFYGWFHKTGCLYSMPQIRHRPKYPSLRDRKKETNEPRGDRCGKYYSTYGKKKLTGGLMVCWCSHSICYGFHSIPQTEGRDDVFSAMITRWPVAPKTVIYDFACALGPYCMLREPVFFGKTRFLIDYFHSNGHTKCSPACFLSQYASVDTRLAAINSSAGECGNKGLGRIRKGVSYMGQDRAVIYTKVFLSVWNRNLFLDPKKGRGKRYDDGQGPEGRRAQLGQDLEPGGGGRGP</sequence>
<keyword evidence="1" id="KW-0479">Metal-binding</keyword>
<feature type="domain" description="SWIM-type" evidence="3">
    <location>
        <begin position="158"/>
        <end position="193"/>
    </location>
</feature>
<dbReference type="PANTHER" id="PTHR34305">
    <property type="entry name" value="EXPRESSED PROTEIN"/>
    <property type="match status" value="1"/>
</dbReference>
<reference evidence="4 5" key="1">
    <citation type="journal article" date="2019" name="Nat. Ecol. Evol.">
        <title>Megaphylogeny resolves global patterns of mushroom evolution.</title>
        <authorList>
            <person name="Varga T."/>
            <person name="Krizsan K."/>
            <person name="Foldi C."/>
            <person name="Dima B."/>
            <person name="Sanchez-Garcia M."/>
            <person name="Sanchez-Ramirez S."/>
            <person name="Szollosi G.J."/>
            <person name="Szarkandi J.G."/>
            <person name="Papp V."/>
            <person name="Albert L."/>
            <person name="Andreopoulos W."/>
            <person name="Angelini C."/>
            <person name="Antonin V."/>
            <person name="Barry K.W."/>
            <person name="Bougher N.L."/>
            <person name="Buchanan P."/>
            <person name="Buyck B."/>
            <person name="Bense V."/>
            <person name="Catcheside P."/>
            <person name="Chovatia M."/>
            <person name="Cooper J."/>
            <person name="Damon W."/>
            <person name="Desjardin D."/>
            <person name="Finy P."/>
            <person name="Geml J."/>
            <person name="Haridas S."/>
            <person name="Hughes K."/>
            <person name="Justo A."/>
            <person name="Karasinski D."/>
            <person name="Kautmanova I."/>
            <person name="Kiss B."/>
            <person name="Kocsube S."/>
            <person name="Kotiranta H."/>
            <person name="LaButti K.M."/>
            <person name="Lechner B.E."/>
            <person name="Liimatainen K."/>
            <person name="Lipzen A."/>
            <person name="Lukacs Z."/>
            <person name="Mihaltcheva S."/>
            <person name="Morgado L.N."/>
            <person name="Niskanen T."/>
            <person name="Noordeloos M.E."/>
            <person name="Ohm R.A."/>
            <person name="Ortiz-Santana B."/>
            <person name="Ovrebo C."/>
            <person name="Racz N."/>
            <person name="Riley R."/>
            <person name="Savchenko A."/>
            <person name="Shiryaev A."/>
            <person name="Soop K."/>
            <person name="Spirin V."/>
            <person name="Szebenyi C."/>
            <person name="Tomsovsky M."/>
            <person name="Tulloss R.E."/>
            <person name="Uehling J."/>
            <person name="Grigoriev I.V."/>
            <person name="Vagvolgyi C."/>
            <person name="Papp T."/>
            <person name="Martin F.M."/>
            <person name="Miettinen O."/>
            <person name="Hibbett D.S."/>
            <person name="Nagy L.G."/>
        </authorList>
    </citation>
    <scope>NUCLEOTIDE SEQUENCE [LARGE SCALE GENOMIC DNA]</scope>
    <source>
        <strain evidence="4 5">FP101781</strain>
    </source>
</reference>
<accession>A0A4Y7SVJ9</accession>
<dbReference type="OrthoDB" id="5598737at2759"/>